<evidence type="ECO:0000313" key="3">
    <source>
        <dbReference type="Proteomes" id="UP000799764"/>
    </source>
</evidence>
<dbReference type="OrthoDB" id="3794597at2759"/>
<feature type="region of interest" description="Disordered" evidence="1">
    <location>
        <begin position="1"/>
        <end position="295"/>
    </location>
</feature>
<proteinExistence type="predicted"/>
<feature type="compositionally biased region" description="Basic and acidic residues" evidence="1">
    <location>
        <begin position="62"/>
        <end position="71"/>
    </location>
</feature>
<dbReference type="Proteomes" id="UP000799764">
    <property type="component" value="Unassembled WGS sequence"/>
</dbReference>
<keyword evidence="3" id="KW-1185">Reference proteome</keyword>
<dbReference type="AlphaFoldDB" id="A0A9P4PF70"/>
<name>A0A9P4PF70_9PLEO</name>
<accession>A0A9P4PF70</accession>
<feature type="compositionally biased region" description="Basic and acidic residues" evidence="1">
    <location>
        <begin position="259"/>
        <end position="275"/>
    </location>
</feature>
<sequence length="295" mass="32144">MPDRNSSPFRDALHRSKSFLAKIAPNKSKSKPEDKPSTFLGDTVAVTDTTGNDPNYKRRMRVVTDSERRENPLNLGEAGWGAQSWSRAKQEQKQQEELEELWSNMGSVGRNSGVENLRERVTDPRVFLGQARSERASQNSAQSRHSRGTGRARESGGSPAQYNRPLPFRVSGPRNPPSPTPHHTTRAAEAGASPVRARVSGPYLSPESAADVEARLAARGGPNNPPRSRIAGPRPNNIQDRSGSYTSQGARVTPGSFGDNEREEYLARLRARGSDGSESSRAGDWTKKGVGGSLF</sequence>
<gene>
    <name evidence="2" type="ORF">P171DRAFT_522951</name>
</gene>
<comment type="caution">
    <text evidence="2">The sequence shown here is derived from an EMBL/GenBank/DDBJ whole genome shotgun (WGS) entry which is preliminary data.</text>
</comment>
<organism evidence="2 3">
    <name type="scientific">Karstenula rhodostoma CBS 690.94</name>
    <dbReference type="NCBI Taxonomy" id="1392251"/>
    <lineage>
        <taxon>Eukaryota</taxon>
        <taxon>Fungi</taxon>
        <taxon>Dikarya</taxon>
        <taxon>Ascomycota</taxon>
        <taxon>Pezizomycotina</taxon>
        <taxon>Dothideomycetes</taxon>
        <taxon>Pleosporomycetidae</taxon>
        <taxon>Pleosporales</taxon>
        <taxon>Massarineae</taxon>
        <taxon>Didymosphaeriaceae</taxon>
        <taxon>Karstenula</taxon>
    </lineage>
</organism>
<protein>
    <submittedName>
        <fullName evidence="2">Uncharacterized protein</fullName>
    </submittedName>
</protein>
<feature type="compositionally biased region" description="Polar residues" evidence="1">
    <location>
        <begin position="104"/>
        <end position="114"/>
    </location>
</feature>
<feature type="compositionally biased region" description="Polar residues" evidence="1">
    <location>
        <begin position="236"/>
        <end position="250"/>
    </location>
</feature>
<reference evidence="2" key="1">
    <citation type="journal article" date="2020" name="Stud. Mycol.">
        <title>101 Dothideomycetes genomes: a test case for predicting lifestyles and emergence of pathogens.</title>
        <authorList>
            <person name="Haridas S."/>
            <person name="Albert R."/>
            <person name="Binder M."/>
            <person name="Bloem J."/>
            <person name="Labutti K."/>
            <person name="Salamov A."/>
            <person name="Andreopoulos B."/>
            <person name="Baker S."/>
            <person name="Barry K."/>
            <person name="Bills G."/>
            <person name="Bluhm B."/>
            <person name="Cannon C."/>
            <person name="Castanera R."/>
            <person name="Culley D."/>
            <person name="Daum C."/>
            <person name="Ezra D."/>
            <person name="Gonzalez J."/>
            <person name="Henrissat B."/>
            <person name="Kuo A."/>
            <person name="Liang C."/>
            <person name="Lipzen A."/>
            <person name="Lutzoni F."/>
            <person name="Magnuson J."/>
            <person name="Mondo S."/>
            <person name="Nolan M."/>
            <person name="Ohm R."/>
            <person name="Pangilinan J."/>
            <person name="Park H.-J."/>
            <person name="Ramirez L."/>
            <person name="Alfaro M."/>
            <person name="Sun H."/>
            <person name="Tritt A."/>
            <person name="Yoshinaga Y."/>
            <person name="Zwiers L.-H."/>
            <person name="Turgeon B."/>
            <person name="Goodwin S."/>
            <person name="Spatafora J."/>
            <person name="Crous P."/>
            <person name="Grigoriev I."/>
        </authorList>
    </citation>
    <scope>NUCLEOTIDE SEQUENCE</scope>
    <source>
        <strain evidence="2">CBS 690.94</strain>
    </source>
</reference>
<evidence type="ECO:0000256" key="1">
    <source>
        <dbReference type="SAM" id="MobiDB-lite"/>
    </source>
</evidence>
<dbReference type="EMBL" id="MU001504">
    <property type="protein sequence ID" value="KAF2442053.1"/>
    <property type="molecule type" value="Genomic_DNA"/>
</dbReference>
<evidence type="ECO:0000313" key="2">
    <source>
        <dbReference type="EMBL" id="KAF2442053.1"/>
    </source>
</evidence>